<evidence type="ECO:0000313" key="1">
    <source>
        <dbReference type="EMBL" id="MBF9239450.1"/>
    </source>
</evidence>
<dbReference type="EMBL" id="JADQDQ010000013">
    <property type="protein sequence ID" value="MBF9239450.1"/>
    <property type="molecule type" value="Genomic_DNA"/>
</dbReference>
<proteinExistence type="predicted"/>
<protein>
    <submittedName>
        <fullName evidence="1">Uncharacterized protein</fullName>
    </submittedName>
</protein>
<organism evidence="1 2">
    <name type="scientific">Hymenobacter jeongseonensis</name>
    <dbReference type="NCBI Taxonomy" id="2791027"/>
    <lineage>
        <taxon>Bacteria</taxon>
        <taxon>Pseudomonadati</taxon>
        <taxon>Bacteroidota</taxon>
        <taxon>Cytophagia</taxon>
        <taxon>Cytophagales</taxon>
        <taxon>Hymenobacteraceae</taxon>
        <taxon>Hymenobacter</taxon>
    </lineage>
</organism>
<sequence>MAGGTYAQQAPAPRPYRITTTTAALFAQAQARPAPASIVSDKQGFTRSGETFTLRLTKGRRLRLVSKPTAAFEEESAELTYVGKLAHLPKYVLHVLYYEGSAYLLVDETTGVIDTLQGPPVPSPKRGAVAALYQGYPFEGALNGVEVFQVAAPHLRRKFSIAQGKWVPYELAWVDERNFLIKCLPVAVEEAIDRGKLPEKTRQNSQKFTYLRVTMR</sequence>
<name>A0ABS0INU7_9BACT</name>
<gene>
    <name evidence="1" type="ORF">I2I05_18805</name>
</gene>
<evidence type="ECO:0000313" key="2">
    <source>
        <dbReference type="Proteomes" id="UP000597617"/>
    </source>
</evidence>
<keyword evidence="2" id="KW-1185">Reference proteome</keyword>
<comment type="caution">
    <text evidence="1">The sequence shown here is derived from an EMBL/GenBank/DDBJ whole genome shotgun (WGS) entry which is preliminary data.</text>
</comment>
<reference evidence="1 2" key="1">
    <citation type="submission" date="2020-11" db="EMBL/GenBank/DDBJ databases">
        <authorList>
            <person name="Kim M.K."/>
        </authorList>
    </citation>
    <scope>NUCLEOTIDE SEQUENCE [LARGE SCALE GENOMIC DNA]</scope>
    <source>
        <strain evidence="1 2">BT683</strain>
    </source>
</reference>
<accession>A0ABS0INU7</accession>
<dbReference type="Proteomes" id="UP000597617">
    <property type="component" value="Unassembled WGS sequence"/>
</dbReference>
<dbReference type="RefSeq" id="WP_196283802.1">
    <property type="nucleotide sequence ID" value="NZ_JADQDQ010000013.1"/>
</dbReference>